<reference evidence="2 3" key="1">
    <citation type="submission" date="2014-03" db="EMBL/GenBank/DDBJ databases">
        <title>Bradyrhizobium valentinum sp. nov., isolated from effective nodules of Lupinus mariae-josephae, a lupine endemic of basic-lime soils in Eastern Spain.</title>
        <authorList>
            <person name="Duran D."/>
            <person name="Rey L."/>
            <person name="Navarro A."/>
            <person name="Busquets A."/>
            <person name="Imperial J."/>
            <person name="Ruiz-Argueso T."/>
        </authorList>
    </citation>
    <scope>NUCLEOTIDE SEQUENCE [LARGE SCALE GENOMIC DNA]</scope>
    <source>
        <strain evidence="2 3">PAC68</strain>
    </source>
</reference>
<name>A0A0R3M4Z6_9BRAD</name>
<evidence type="ECO:0000256" key="1">
    <source>
        <dbReference type="SAM" id="Phobius"/>
    </source>
</evidence>
<evidence type="ECO:0000313" key="2">
    <source>
        <dbReference type="EMBL" id="KRR15097.1"/>
    </source>
</evidence>
<feature type="transmembrane region" description="Helical" evidence="1">
    <location>
        <begin position="80"/>
        <end position="100"/>
    </location>
</feature>
<keyword evidence="1" id="KW-1133">Transmembrane helix</keyword>
<keyword evidence="1" id="KW-0812">Transmembrane</keyword>
<dbReference type="RefSeq" id="WP_057833525.1">
    <property type="nucleotide sequence ID" value="NZ_LLXZ01000004.1"/>
</dbReference>
<gene>
    <name evidence="2" type="ORF">CQ12_07385</name>
</gene>
<evidence type="ECO:0000313" key="3">
    <source>
        <dbReference type="Proteomes" id="UP000050863"/>
    </source>
</evidence>
<sequence length="229" mass="24511">MKNSLQVAGGVVGAVIGFVATLLLLELVGFGNRADPILSGMLALLVFAPCGAIGGLLLGTALARRLRSGENRDGLLRNSLKASAVLVALCAAAGTTYYVYAVTTATPWLNPNAPDPLLVFEVRLPAGTALPSSARDMAAELQTDLNTMPGEIRPDLFRRDDGQPVIAGQVQLAFRTAHRQLEIKIKGQPDRLYLIGLSARAPHTPEFGTWQANRDGSEIRYRARWPGQN</sequence>
<dbReference type="AlphaFoldDB" id="A0A0R3M4Z6"/>
<protein>
    <submittedName>
        <fullName evidence="2">Uncharacterized protein</fullName>
    </submittedName>
</protein>
<dbReference type="STRING" id="280332.CQ12_07385"/>
<comment type="caution">
    <text evidence="2">The sequence shown here is derived from an EMBL/GenBank/DDBJ whole genome shotgun (WGS) entry which is preliminary data.</text>
</comment>
<dbReference type="Proteomes" id="UP000050863">
    <property type="component" value="Unassembled WGS sequence"/>
</dbReference>
<keyword evidence="3" id="KW-1185">Reference proteome</keyword>
<feature type="transmembrane region" description="Helical" evidence="1">
    <location>
        <begin position="7"/>
        <end position="25"/>
    </location>
</feature>
<proteinExistence type="predicted"/>
<dbReference type="EMBL" id="LLXZ01000004">
    <property type="protein sequence ID" value="KRR15097.1"/>
    <property type="molecule type" value="Genomic_DNA"/>
</dbReference>
<accession>A0A0R3M4Z6</accession>
<keyword evidence="1" id="KW-0472">Membrane</keyword>
<dbReference type="OrthoDB" id="8217211at2"/>
<feature type="transmembrane region" description="Helical" evidence="1">
    <location>
        <begin position="37"/>
        <end position="59"/>
    </location>
</feature>
<organism evidence="2 3">
    <name type="scientific">Bradyrhizobium jicamae</name>
    <dbReference type="NCBI Taxonomy" id="280332"/>
    <lineage>
        <taxon>Bacteria</taxon>
        <taxon>Pseudomonadati</taxon>
        <taxon>Pseudomonadota</taxon>
        <taxon>Alphaproteobacteria</taxon>
        <taxon>Hyphomicrobiales</taxon>
        <taxon>Nitrobacteraceae</taxon>
        <taxon>Bradyrhizobium</taxon>
    </lineage>
</organism>